<dbReference type="Proteomes" id="UP000663864">
    <property type="component" value="Unassembled WGS sequence"/>
</dbReference>
<dbReference type="PANTHER" id="PTHR31497">
    <property type="entry name" value="AUTOCRINE PROLIFERATION REPRESSOR PROTEIN A"/>
    <property type="match status" value="1"/>
</dbReference>
<protein>
    <submittedName>
        <fullName evidence="2">Uncharacterized protein</fullName>
    </submittedName>
</protein>
<reference evidence="2" key="1">
    <citation type="submission" date="2021-02" db="EMBL/GenBank/DDBJ databases">
        <authorList>
            <person name="Nowell W R."/>
        </authorList>
    </citation>
    <scope>NUCLEOTIDE SEQUENCE</scope>
</reference>
<name>A0A815GW07_9BILA</name>
<accession>A0A815GW07</accession>
<proteinExistence type="predicted"/>
<comment type="caution">
    <text evidence="2">The sequence shown here is derived from an EMBL/GenBank/DDBJ whole genome shotgun (WGS) entry which is preliminary data.</text>
</comment>
<dbReference type="InterPro" id="IPR009199">
    <property type="entry name" value="PhoPQ-act_pathogen-rel_PqaA"/>
</dbReference>
<evidence type="ECO:0000313" key="3">
    <source>
        <dbReference type="Proteomes" id="UP000663864"/>
    </source>
</evidence>
<keyword evidence="1" id="KW-0732">Signal</keyword>
<dbReference type="EMBL" id="CAJNOT010002787">
    <property type="protein sequence ID" value="CAF1343491.1"/>
    <property type="molecule type" value="Genomic_DNA"/>
</dbReference>
<evidence type="ECO:0000256" key="1">
    <source>
        <dbReference type="SAM" id="SignalP"/>
    </source>
</evidence>
<sequence length="479" mass="54280">MYQRILAIFSLHTIIFISRYQATPLDDYVNAPDPYFSWTIIETYEEPDYKLYIVNLTSQKWIDETFSSRPIWWHYLCITVPNQLTRPNTAFMLIDGGSNTDGIPKPTDESVALMSMLALGTGSITADLQDIPNNDPTNRTRNDNAALAWTWKAFIDNQSNPAVLLHLPMTKASVRAMDAVQKFTAQLRIPVPETFVIGGASKRGWTTWTTAAVDTKRIIGATSIVMDLVNLQINLHHLYRSLNGWTFAMKDFYELDIFRTIDTNNFTQMAGIIDPYNYFNRYTTIKTLQIQTTGDEFFLLDNEICPPRIPNAEHQCIGHLISIVLTIRSFYLSIYEKQTLPSLQWIKSSNNTHGYIRAVVDFSVGPKPINGIGYRARTLNDKRRDFRLFIGDPSDPVKPMANPVIWFTTPLVTEAQTDTTIIYSLTIERPLDGWEGFFIQVNFPGPDGSVLELTSETQVIPDTYPTGDCHNEGCAGTLV</sequence>
<dbReference type="Gene3D" id="3.40.50.1820">
    <property type="entry name" value="alpha/beta hydrolase"/>
    <property type="match status" value="1"/>
</dbReference>
<organism evidence="2 3">
    <name type="scientific">Rotaria sordida</name>
    <dbReference type="NCBI Taxonomy" id="392033"/>
    <lineage>
        <taxon>Eukaryota</taxon>
        <taxon>Metazoa</taxon>
        <taxon>Spiralia</taxon>
        <taxon>Gnathifera</taxon>
        <taxon>Rotifera</taxon>
        <taxon>Eurotatoria</taxon>
        <taxon>Bdelloidea</taxon>
        <taxon>Philodinida</taxon>
        <taxon>Philodinidae</taxon>
        <taxon>Rotaria</taxon>
    </lineage>
</organism>
<evidence type="ECO:0000313" key="2">
    <source>
        <dbReference type="EMBL" id="CAF1343491.1"/>
    </source>
</evidence>
<dbReference type="AlphaFoldDB" id="A0A815GW07"/>
<feature type="chain" id="PRO_5033008973" evidence="1">
    <location>
        <begin position="23"/>
        <end position="479"/>
    </location>
</feature>
<feature type="signal peptide" evidence="1">
    <location>
        <begin position="1"/>
        <end position="22"/>
    </location>
</feature>
<gene>
    <name evidence="2" type="ORF">ZHD862_LOCUS30172</name>
</gene>
<dbReference type="InterPro" id="IPR029058">
    <property type="entry name" value="AB_hydrolase_fold"/>
</dbReference>
<dbReference type="Pfam" id="PF10142">
    <property type="entry name" value="PhoPQ_related"/>
    <property type="match status" value="1"/>
</dbReference>
<dbReference type="PANTHER" id="PTHR31497:SF0">
    <property type="entry name" value="AUTOCRINE PROLIFERATION REPRESSOR PROTEIN A"/>
    <property type="match status" value="1"/>
</dbReference>